<sequence length="83" mass="9283">MNQASGFPWYFAIDDRPVKVVATPGGGMDVLIANLTTGKLERDMQYLAFCFEPGQNVQRLSEAEFNTRIADLRQSLSDRKNAT</sequence>
<name>A0A2T1E5Y1_9CYAN</name>
<protein>
    <submittedName>
        <fullName evidence="1">Uncharacterized protein</fullName>
    </submittedName>
</protein>
<comment type="caution">
    <text evidence="1">The sequence shown here is derived from an EMBL/GenBank/DDBJ whole genome shotgun (WGS) entry which is preliminary data.</text>
</comment>
<keyword evidence="2" id="KW-1185">Reference proteome</keyword>
<dbReference type="OrthoDB" id="275232at2"/>
<proteinExistence type="predicted"/>
<evidence type="ECO:0000313" key="2">
    <source>
        <dbReference type="Proteomes" id="UP000239576"/>
    </source>
</evidence>
<dbReference type="AlphaFoldDB" id="A0A2T1E5Y1"/>
<reference evidence="2" key="1">
    <citation type="submission" date="2018-02" db="EMBL/GenBank/DDBJ databases">
        <authorList>
            <person name="Moore K."/>
            <person name="Momper L."/>
        </authorList>
    </citation>
    <scope>NUCLEOTIDE SEQUENCE [LARGE SCALE GENOMIC DNA]</scope>
    <source>
        <strain evidence="2">ULC18</strain>
    </source>
</reference>
<gene>
    <name evidence="1" type="ORF">C7B82_14965</name>
</gene>
<reference evidence="1 2" key="2">
    <citation type="submission" date="2018-03" db="EMBL/GenBank/DDBJ databases">
        <title>The ancient ancestry and fast evolution of plastids.</title>
        <authorList>
            <person name="Moore K.R."/>
            <person name="Magnabosco C."/>
            <person name="Momper L."/>
            <person name="Gold D.A."/>
            <person name="Bosak T."/>
            <person name="Fournier G.P."/>
        </authorList>
    </citation>
    <scope>NUCLEOTIDE SEQUENCE [LARGE SCALE GENOMIC DNA]</scope>
    <source>
        <strain evidence="1 2">ULC18</strain>
    </source>
</reference>
<dbReference type="EMBL" id="PVWK01000083">
    <property type="protein sequence ID" value="PSB28141.1"/>
    <property type="molecule type" value="Genomic_DNA"/>
</dbReference>
<dbReference type="Proteomes" id="UP000239576">
    <property type="component" value="Unassembled WGS sequence"/>
</dbReference>
<accession>A0A2T1E5Y1</accession>
<dbReference type="RefSeq" id="WP_106257081.1">
    <property type="nucleotide sequence ID" value="NZ_CAWNSW010000092.1"/>
</dbReference>
<evidence type="ECO:0000313" key="1">
    <source>
        <dbReference type="EMBL" id="PSB28141.1"/>
    </source>
</evidence>
<organism evidence="1 2">
    <name type="scientific">Stenomitos frigidus ULC18</name>
    <dbReference type="NCBI Taxonomy" id="2107698"/>
    <lineage>
        <taxon>Bacteria</taxon>
        <taxon>Bacillati</taxon>
        <taxon>Cyanobacteriota</taxon>
        <taxon>Cyanophyceae</taxon>
        <taxon>Leptolyngbyales</taxon>
        <taxon>Leptolyngbyaceae</taxon>
        <taxon>Stenomitos</taxon>
    </lineage>
</organism>